<dbReference type="RefSeq" id="WP_248905153.1">
    <property type="nucleotide sequence ID" value="NZ_CP109979.1"/>
</dbReference>
<dbReference type="PANTHER" id="PTHR43818:SF11">
    <property type="entry name" value="BCDNA.GH03377"/>
    <property type="match status" value="1"/>
</dbReference>
<dbReference type="Pfam" id="PF22725">
    <property type="entry name" value="GFO_IDH_MocA_C3"/>
    <property type="match status" value="1"/>
</dbReference>
<evidence type="ECO:0000256" key="1">
    <source>
        <dbReference type="ARBA" id="ARBA00023002"/>
    </source>
</evidence>
<dbReference type="InterPro" id="IPR055170">
    <property type="entry name" value="GFO_IDH_MocA-like_dom"/>
</dbReference>
<sequence length="355" mass="39748">MSMDARLDIGIVGLGPHGLNRAEILTNFDQRVYGSDASPEARHEFEQRFRSDHFETPTALFEQDPDAVVITTPNKFHEPVATAAMERGIDVFIEKPLAHTLDDAEQIATTAEETGRICMVGYQSRFLNVCKILKWYIDQGYFGEIRHVQSAYMRRRGVPSRGSWYTSKEIAGGGALIDIGIHVIDLLLYFLDEPTVLDITSTTRSDFGNRESYTYIDMWGNDDDANIFDVEDSVSAFMEFENETTGTMEVAWAVNAESVHAYHIHGTDAGALLDITDLLNTDNAVHQSLQLYEARNGGADHYLDSSVTTNRNDPYREQMETFITAVANDEPLSINTAEQALAVQRVVDRIYADNA</sequence>
<evidence type="ECO:0000259" key="3">
    <source>
        <dbReference type="Pfam" id="PF22725"/>
    </source>
</evidence>
<gene>
    <name evidence="4" type="ORF">ACFQL7_04680</name>
</gene>
<dbReference type="PANTHER" id="PTHR43818">
    <property type="entry name" value="BCDNA.GH03377"/>
    <property type="match status" value="1"/>
</dbReference>
<dbReference type="InterPro" id="IPR050463">
    <property type="entry name" value="Gfo/Idh/MocA_oxidrdct_glycsds"/>
</dbReference>
<evidence type="ECO:0000313" key="5">
    <source>
        <dbReference type="Proteomes" id="UP001596417"/>
    </source>
</evidence>
<reference evidence="4 5" key="1">
    <citation type="journal article" date="2019" name="Int. J. Syst. Evol. Microbiol.">
        <title>The Global Catalogue of Microorganisms (GCM) 10K type strain sequencing project: providing services to taxonomists for standard genome sequencing and annotation.</title>
        <authorList>
            <consortium name="The Broad Institute Genomics Platform"/>
            <consortium name="The Broad Institute Genome Sequencing Center for Infectious Disease"/>
            <person name="Wu L."/>
            <person name="Ma J."/>
        </authorList>
    </citation>
    <scope>NUCLEOTIDE SEQUENCE [LARGE SCALE GENOMIC DNA]</scope>
    <source>
        <strain evidence="4 5">RDMS1</strain>
    </source>
</reference>
<evidence type="ECO:0000259" key="2">
    <source>
        <dbReference type="Pfam" id="PF01408"/>
    </source>
</evidence>
<dbReference type="InterPro" id="IPR036291">
    <property type="entry name" value="NAD(P)-bd_dom_sf"/>
</dbReference>
<dbReference type="Gene3D" id="3.30.360.10">
    <property type="entry name" value="Dihydrodipicolinate Reductase, domain 2"/>
    <property type="match status" value="1"/>
</dbReference>
<organism evidence="4 5">
    <name type="scientific">Halocatena marina</name>
    <dbReference type="NCBI Taxonomy" id="2934937"/>
    <lineage>
        <taxon>Archaea</taxon>
        <taxon>Methanobacteriati</taxon>
        <taxon>Methanobacteriota</taxon>
        <taxon>Stenosarchaea group</taxon>
        <taxon>Halobacteria</taxon>
        <taxon>Halobacteriales</taxon>
        <taxon>Natronomonadaceae</taxon>
        <taxon>Halocatena</taxon>
    </lineage>
</organism>
<feature type="domain" description="GFO/IDH/MocA-like oxidoreductase" evidence="3">
    <location>
        <begin position="134"/>
        <end position="269"/>
    </location>
</feature>
<dbReference type="GeneID" id="76198778"/>
<dbReference type="InterPro" id="IPR000683">
    <property type="entry name" value="Gfo/Idh/MocA-like_OxRdtase_N"/>
</dbReference>
<dbReference type="SUPFAM" id="SSF55347">
    <property type="entry name" value="Glyceraldehyde-3-phosphate dehydrogenase-like, C-terminal domain"/>
    <property type="match status" value="1"/>
</dbReference>
<comment type="caution">
    <text evidence="4">The sequence shown here is derived from an EMBL/GenBank/DDBJ whole genome shotgun (WGS) entry which is preliminary data.</text>
</comment>
<dbReference type="SUPFAM" id="SSF51735">
    <property type="entry name" value="NAD(P)-binding Rossmann-fold domains"/>
    <property type="match status" value="1"/>
</dbReference>
<dbReference type="EMBL" id="JBHTAX010000001">
    <property type="protein sequence ID" value="MFC7189212.1"/>
    <property type="molecule type" value="Genomic_DNA"/>
</dbReference>
<dbReference type="GO" id="GO:0016491">
    <property type="term" value="F:oxidoreductase activity"/>
    <property type="evidence" value="ECO:0007669"/>
    <property type="project" value="UniProtKB-KW"/>
</dbReference>
<dbReference type="Pfam" id="PF01408">
    <property type="entry name" value="GFO_IDH_MocA"/>
    <property type="match status" value="1"/>
</dbReference>
<keyword evidence="5" id="KW-1185">Reference proteome</keyword>
<dbReference type="AlphaFoldDB" id="A0ABD5YN67"/>
<proteinExistence type="predicted"/>
<dbReference type="Gene3D" id="3.40.50.720">
    <property type="entry name" value="NAD(P)-binding Rossmann-like Domain"/>
    <property type="match status" value="1"/>
</dbReference>
<feature type="domain" description="Gfo/Idh/MocA-like oxidoreductase N-terminal" evidence="2">
    <location>
        <begin position="8"/>
        <end position="122"/>
    </location>
</feature>
<evidence type="ECO:0000313" key="4">
    <source>
        <dbReference type="EMBL" id="MFC7189212.1"/>
    </source>
</evidence>
<protein>
    <submittedName>
        <fullName evidence="4">Gfo/Idh/MocA family protein</fullName>
    </submittedName>
</protein>
<dbReference type="Proteomes" id="UP001596417">
    <property type="component" value="Unassembled WGS sequence"/>
</dbReference>
<name>A0ABD5YN67_9EURY</name>
<keyword evidence="1" id="KW-0560">Oxidoreductase</keyword>
<accession>A0ABD5YN67</accession>